<dbReference type="Pfam" id="PF01381">
    <property type="entry name" value="HTH_3"/>
    <property type="match status" value="1"/>
</dbReference>
<dbReference type="Gene3D" id="1.10.260.40">
    <property type="entry name" value="lambda repressor-like DNA-binding domains"/>
    <property type="match status" value="1"/>
</dbReference>
<evidence type="ECO:0000259" key="2">
    <source>
        <dbReference type="PROSITE" id="PS50943"/>
    </source>
</evidence>
<evidence type="ECO:0000313" key="4">
    <source>
        <dbReference type="Proteomes" id="UP000308230"/>
    </source>
</evidence>
<dbReference type="InterPro" id="IPR001387">
    <property type="entry name" value="Cro/C1-type_HTH"/>
</dbReference>
<dbReference type="SUPFAM" id="SSF47413">
    <property type="entry name" value="lambda repressor-like DNA-binding domains"/>
    <property type="match status" value="1"/>
</dbReference>
<dbReference type="InterPro" id="IPR010982">
    <property type="entry name" value="Lambda_DNA-bd_dom_sf"/>
</dbReference>
<dbReference type="AlphaFoldDB" id="A0A5R9F796"/>
<organism evidence="3 4">
    <name type="scientific">Exobacillus caeni</name>
    <dbReference type="NCBI Taxonomy" id="2574798"/>
    <lineage>
        <taxon>Bacteria</taxon>
        <taxon>Bacillati</taxon>
        <taxon>Bacillota</taxon>
        <taxon>Bacilli</taxon>
        <taxon>Bacillales</taxon>
        <taxon>Guptibacillaceae</taxon>
        <taxon>Exobacillus</taxon>
    </lineage>
</organism>
<name>A0A5R9F796_9BACL</name>
<proteinExistence type="predicted"/>
<evidence type="ECO:0000313" key="3">
    <source>
        <dbReference type="EMBL" id="TLS38911.1"/>
    </source>
</evidence>
<dbReference type="RefSeq" id="WP_138122220.1">
    <property type="nucleotide sequence ID" value="NZ_SWLG01000001.1"/>
</dbReference>
<dbReference type="Proteomes" id="UP000308230">
    <property type="component" value="Unassembled WGS sequence"/>
</dbReference>
<gene>
    <name evidence="3" type="ORF">FCL54_00950</name>
</gene>
<sequence length="110" mass="12734">MYGKRLRELRKSRYWTMDYVCSQIGIAKSSYAGYESQTRQPPIDKCLKLASLYMVSVDYILGLTEAPDTGPLDLREILNRNDLHYGGTPLSQEELKPFREILEMLAKKKQ</sequence>
<dbReference type="OrthoDB" id="8115576at2"/>
<feature type="domain" description="HTH cro/C1-type" evidence="2">
    <location>
        <begin position="6"/>
        <end position="60"/>
    </location>
</feature>
<dbReference type="SMART" id="SM00530">
    <property type="entry name" value="HTH_XRE"/>
    <property type="match status" value="1"/>
</dbReference>
<comment type="caution">
    <text evidence="3">The sequence shown here is derived from an EMBL/GenBank/DDBJ whole genome shotgun (WGS) entry which is preliminary data.</text>
</comment>
<keyword evidence="4" id="KW-1185">Reference proteome</keyword>
<dbReference type="EMBL" id="SWLG01000001">
    <property type="protein sequence ID" value="TLS38911.1"/>
    <property type="molecule type" value="Genomic_DNA"/>
</dbReference>
<dbReference type="PANTHER" id="PTHR46558:SF14">
    <property type="entry name" value="HTH-TYPE TRANSCRIPTIONAL REGULATOR ANSR"/>
    <property type="match status" value="1"/>
</dbReference>
<dbReference type="GO" id="GO:0003677">
    <property type="term" value="F:DNA binding"/>
    <property type="evidence" value="ECO:0007669"/>
    <property type="project" value="UniProtKB-KW"/>
</dbReference>
<accession>A0A5R9F796</accession>
<keyword evidence="1" id="KW-0238">DNA-binding</keyword>
<dbReference type="PROSITE" id="PS50943">
    <property type="entry name" value="HTH_CROC1"/>
    <property type="match status" value="1"/>
</dbReference>
<dbReference type="CDD" id="cd00093">
    <property type="entry name" value="HTH_XRE"/>
    <property type="match status" value="1"/>
</dbReference>
<protein>
    <submittedName>
        <fullName evidence="3">Helix-turn-helix transcriptional regulator</fullName>
    </submittedName>
</protein>
<evidence type="ECO:0000256" key="1">
    <source>
        <dbReference type="ARBA" id="ARBA00023125"/>
    </source>
</evidence>
<dbReference type="PANTHER" id="PTHR46558">
    <property type="entry name" value="TRACRIPTIONAL REGULATORY PROTEIN-RELATED-RELATED"/>
    <property type="match status" value="1"/>
</dbReference>
<reference evidence="3 4" key="1">
    <citation type="submission" date="2019-04" db="EMBL/GenBank/DDBJ databases">
        <title>Bacillus caeni sp. nov., a bacterium isolated from mangrove sediment.</title>
        <authorList>
            <person name="Huang H."/>
            <person name="Mo K."/>
            <person name="Hu Y."/>
        </authorList>
    </citation>
    <scope>NUCLEOTIDE SEQUENCE [LARGE SCALE GENOMIC DNA]</scope>
    <source>
        <strain evidence="3 4">HB172195</strain>
    </source>
</reference>